<protein>
    <submittedName>
        <fullName evidence="7">UvrD-helicase domain-containing protein</fullName>
    </submittedName>
</protein>
<gene>
    <name evidence="7" type="ORF">H8F21_15675</name>
</gene>
<keyword evidence="4 5" id="KW-0067">ATP-binding</keyword>
<dbReference type="InterPro" id="IPR014016">
    <property type="entry name" value="UvrD-like_ATP-bd"/>
</dbReference>
<dbReference type="Proteomes" id="UP000745663">
    <property type="component" value="Unassembled WGS sequence"/>
</dbReference>
<evidence type="ECO:0000313" key="8">
    <source>
        <dbReference type="Proteomes" id="UP000745663"/>
    </source>
</evidence>
<dbReference type="InterPro" id="IPR027417">
    <property type="entry name" value="P-loop_NTPase"/>
</dbReference>
<evidence type="ECO:0000256" key="4">
    <source>
        <dbReference type="ARBA" id="ARBA00022840"/>
    </source>
</evidence>
<evidence type="ECO:0000256" key="3">
    <source>
        <dbReference type="ARBA" id="ARBA00022806"/>
    </source>
</evidence>
<feature type="binding site" evidence="5">
    <location>
        <begin position="134"/>
        <end position="141"/>
    </location>
    <ligand>
        <name>ATP</name>
        <dbReference type="ChEBI" id="CHEBI:30616"/>
    </ligand>
</feature>
<evidence type="ECO:0000256" key="5">
    <source>
        <dbReference type="PROSITE-ProRule" id="PRU00560"/>
    </source>
</evidence>
<keyword evidence="1 5" id="KW-0547">Nucleotide-binding</keyword>
<feature type="domain" description="UvrD-like helicase ATP-binding" evidence="6">
    <location>
        <begin position="113"/>
        <end position="610"/>
    </location>
</feature>
<dbReference type="SUPFAM" id="SSF52540">
    <property type="entry name" value="P-loop containing nucleoside triphosphate hydrolases"/>
    <property type="match status" value="1"/>
</dbReference>
<sequence length="802" mass="88021">MNQPPEAPFELDELPFHLRLAAQALGAGLDFLQARHDGSWEAGRRSGLKEALTGTAKVEPQLQQVKLILGHPDAVHHRPGKEESLFGHERIPVTGEARASMRADCEKVLGRNAQPTGEQWKVILSMSPATLMTGGAGTGKTRTLLFRALMLHRYLGIPLDQIQILTFSREARMDLAAELQELFGLFGVVLTNDACLRIVKTPRSCLLSQVQALPELASVIPFEVFGCSPADNVSLSDGRPFEAALGTQQRDEMARCLNHLYRGNKRFSELYIALWSASLKLPHLEVDDEEVVKRAPMGWKLSEFDEELSDAVERLWCSAKAWPLDGITAQRKSFMLRGRSYNTHGYIPQLRMHVVLGFDRSEGPSLKRGPMAQMELYKEVAVKRTLLQAYFPETLIHLDSYQDAIHLAEALRNLAKAAPVFSYALKGDTSPVPLLDSFNTTAALLDSLGLEVASVASKTNFLPGDSDALYVELLGVYWQALERHLLGLSSPVIPYGRLFAMFGGSHSTGIRHIPNEVIGQCRHLLIDGAEDQTVPVASWVRAVISEIRRREMQRPVNRGLCSSLTIAGDASQWVFGSYGASPRLITDFDDLFPCPVPPTRSVLSESFRSAQPIIEAGYNLVQSLGTGSVRAPKAVARLAQDSQRVQMIGDEPHELQSVCDAAAAKGHKVLILIDSEIDKAWVGAAVGDRIRNDRAQGGKGIRVREFHKAKALEADVVVMVGDPSAGVSSWYRNQLYKLAGFSIGGDAMPGDTVSHGEALRLAHVAVTRARLRCYWFPNRGVDAGRTASVLGGLLPGLFEDRR</sequence>
<dbReference type="Pfam" id="PF00580">
    <property type="entry name" value="UvrD-helicase"/>
    <property type="match status" value="1"/>
</dbReference>
<proteinExistence type="predicted"/>
<dbReference type="Gene3D" id="3.40.50.300">
    <property type="entry name" value="P-loop containing nucleotide triphosphate hydrolases"/>
    <property type="match status" value="2"/>
</dbReference>
<dbReference type="PANTHER" id="PTHR11070">
    <property type="entry name" value="UVRD / RECB / PCRA DNA HELICASE FAMILY MEMBER"/>
    <property type="match status" value="1"/>
</dbReference>
<dbReference type="PROSITE" id="PS51198">
    <property type="entry name" value="UVRD_HELICASE_ATP_BIND"/>
    <property type="match status" value="1"/>
</dbReference>
<evidence type="ECO:0000256" key="1">
    <source>
        <dbReference type="ARBA" id="ARBA00022741"/>
    </source>
</evidence>
<evidence type="ECO:0000259" key="6">
    <source>
        <dbReference type="PROSITE" id="PS51198"/>
    </source>
</evidence>
<evidence type="ECO:0000256" key="2">
    <source>
        <dbReference type="ARBA" id="ARBA00022801"/>
    </source>
</evidence>
<keyword evidence="8" id="KW-1185">Reference proteome</keyword>
<dbReference type="InterPro" id="IPR000212">
    <property type="entry name" value="DNA_helicase_UvrD/REP"/>
</dbReference>
<keyword evidence="2 5" id="KW-0378">Hydrolase</keyword>
<keyword evidence="3 5" id="KW-0347">Helicase</keyword>
<organism evidence="7 8">
    <name type="scientific">Pseudomonas arcuscaelestis</name>
    <dbReference type="NCBI Taxonomy" id="2710591"/>
    <lineage>
        <taxon>Bacteria</taxon>
        <taxon>Pseudomonadati</taxon>
        <taxon>Pseudomonadota</taxon>
        <taxon>Gammaproteobacteria</taxon>
        <taxon>Pseudomonadales</taxon>
        <taxon>Pseudomonadaceae</taxon>
        <taxon>Pseudomonas</taxon>
    </lineage>
</organism>
<name>A0ABS2BZG8_9PSED</name>
<accession>A0ABS2BZG8</accession>
<dbReference type="RefSeq" id="WP_203584918.1">
    <property type="nucleotide sequence ID" value="NZ_JACOPV010000009.1"/>
</dbReference>
<evidence type="ECO:0000313" key="7">
    <source>
        <dbReference type="EMBL" id="MBM5459007.1"/>
    </source>
</evidence>
<comment type="caution">
    <text evidence="7">The sequence shown here is derived from an EMBL/GenBank/DDBJ whole genome shotgun (WGS) entry which is preliminary data.</text>
</comment>
<reference evidence="7 8" key="1">
    <citation type="submission" date="2020-08" db="EMBL/GenBank/DDBJ databases">
        <title>Description of novel Pseudomonas species.</title>
        <authorList>
            <person name="Duman M."/>
            <person name="Mulet M."/>
            <person name="Altun S."/>
            <person name="Saticioglu I.B."/>
            <person name="Lalucat J."/>
            <person name="Garcia-Valdes E."/>
        </authorList>
    </citation>
    <scope>NUCLEOTIDE SEQUENCE [LARGE SCALE GENOMIC DNA]</scope>
    <source>
        <strain evidence="7 8">P66</strain>
    </source>
</reference>
<dbReference type="EMBL" id="JACOPV010000009">
    <property type="protein sequence ID" value="MBM5459007.1"/>
    <property type="molecule type" value="Genomic_DNA"/>
</dbReference>